<feature type="transmembrane region" description="Helical" evidence="1">
    <location>
        <begin position="260"/>
        <end position="280"/>
    </location>
</feature>
<feature type="transmembrane region" description="Helical" evidence="1">
    <location>
        <begin position="65"/>
        <end position="85"/>
    </location>
</feature>
<accession>A0A6G4V8P5</accession>
<evidence type="ECO:0000256" key="1">
    <source>
        <dbReference type="SAM" id="Phobius"/>
    </source>
</evidence>
<keyword evidence="1" id="KW-0812">Transmembrane</keyword>
<feature type="transmembrane region" description="Helical" evidence="1">
    <location>
        <begin position="24"/>
        <end position="45"/>
    </location>
</feature>
<dbReference type="Proteomes" id="UP000472335">
    <property type="component" value="Unassembled WGS sequence"/>
</dbReference>
<feature type="transmembrane region" description="Helical" evidence="1">
    <location>
        <begin position="97"/>
        <end position="120"/>
    </location>
</feature>
<comment type="caution">
    <text evidence="2">The sequence shown here is derived from an EMBL/GenBank/DDBJ whole genome shotgun (WGS) entry which is preliminary data.</text>
</comment>
<dbReference type="RefSeq" id="WP_165262502.1">
    <property type="nucleotide sequence ID" value="NZ_JAAKZY010000075.1"/>
</dbReference>
<evidence type="ECO:0008006" key="4">
    <source>
        <dbReference type="Google" id="ProtNLM"/>
    </source>
</evidence>
<reference evidence="2 3" key="1">
    <citation type="submission" date="2020-02" db="EMBL/GenBank/DDBJ databases">
        <title>Whole-genome analyses of novel actinobacteria.</title>
        <authorList>
            <person name="Sahin N."/>
            <person name="Gencbay T."/>
        </authorList>
    </citation>
    <scope>NUCLEOTIDE SEQUENCE [LARGE SCALE GENOMIC DNA]</scope>
    <source>
        <strain evidence="2 3">HC44</strain>
    </source>
</reference>
<keyword evidence="3" id="KW-1185">Reference proteome</keyword>
<organism evidence="2 3">
    <name type="scientific">Streptomyces scabichelini</name>
    <dbReference type="NCBI Taxonomy" id="2711217"/>
    <lineage>
        <taxon>Bacteria</taxon>
        <taxon>Bacillati</taxon>
        <taxon>Actinomycetota</taxon>
        <taxon>Actinomycetes</taxon>
        <taxon>Kitasatosporales</taxon>
        <taxon>Streptomycetaceae</taxon>
        <taxon>Streptomyces</taxon>
    </lineage>
</organism>
<feature type="transmembrane region" description="Helical" evidence="1">
    <location>
        <begin position="300"/>
        <end position="319"/>
    </location>
</feature>
<proteinExistence type="predicted"/>
<evidence type="ECO:0000313" key="2">
    <source>
        <dbReference type="EMBL" id="NGO10482.1"/>
    </source>
</evidence>
<evidence type="ECO:0000313" key="3">
    <source>
        <dbReference type="Proteomes" id="UP000472335"/>
    </source>
</evidence>
<gene>
    <name evidence="2" type="ORF">G5C60_23545</name>
</gene>
<dbReference type="AlphaFoldDB" id="A0A6G4V8P5"/>
<dbReference type="EMBL" id="JAAKZY010000075">
    <property type="protein sequence ID" value="NGO10482.1"/>
    <property type="molecule type" value="Genomic_DNA"/>
</dbReference>
<feature type="transmembrane region" description="Helical" evidence="1">
    <location>
        <begin position="225"/>
        <end position="248"/>
    </location>
</feature>
<keyword evidence="1" id="KW-0472">Membrane</keyword>
<keyword evidence="1" id="KW-1133">Transmembrane helix</keyword>
<protein>
    <recommendedName>
        <fullName evidence="4">LigA protein</fullName>
    </recommendedName>
</protein>
<feature type="transmembrane region" description="Helical" evidence="1">
    <location>
        <begin position="185"/>
        <end position="205"/>
    </location>
</feature>
<feature type="transmembrane region" description="Helical" evidence="1">
    <location>
        <begin position="140"/>
        <end position="164"/>
    </location>
</feature>
<sequence>MTQISASEPPPATAPALLGRGRRALRAIAIGSCLPYLTLKVAWIGGSRIGIPEGSSLLDHRATMAVANSVTVVMDAAVIVLALLLTRPWGRRVPAWLLMVPMWVAGGLLAPIVAGFPLTLLVKVSGGDVGTGQEAFLDEWVFAVVYTGFIVQALTLGALFMLYARDRWGHVWQAWPDGPGRTAPRTLAVAAAVVALFPAAMHVAWACGATAGLPEGRIADRTGDFHVLEALYFVFLAAAVTGGWLLAFRRGRTLPVKAPLALAWIGSGVMACWGGWLSVASLTGVDDISERPTALLNLTYAGQMIVGMLVVTVGVHFFAERSGAARRSGSRQRSRAAQRPA</sequence>
<name>A0A6G4V8P5_9ACTN</name>